<organism evidence="1 2">
    <name type="scientific">candidate division WWE3 bacterium</name>
    <dbReference type="NCBI Taxonomy" id="2053526"/>
    <lineage>
        <taxon>Bacteria</taxon>
        <taxon>Katanobacteria</taxon>
    </lineage>
</organism>
<proteinExistence type="predicted"/>
<reference evidence="1" key="2">
    <citation type="journal article" date="2021" name="Microbiome">
        <title>Successional dynamics and alternative stable states in a saline activated sludge microbial community over 9 years.</title>
        <authorList>
            <person name="Wang Y."/>
            <person name="Ye J."/>
            <person name="Ju F."/>
            <person name="Liu L."/>
            <person name="Boyd J.A."/>
            <person name="Deng Y."/>
            <person name="Parks D.H."/>
            <person name="Jiang X."/>
            <person name="Yin X."/>
            <person name="Woodcroft B.J."/>
            <person name="Tyson G.W."/>
            <person name="Hugenholtz P."/>
            <person name="Polz M.F."/>
            <person name="Zhang T."/>
        </authorList>
    </citation>
    <scope>NUCLEOTIDE SEQUENCE</scope>
    <source>
        <strain evidence="1">HKST-UBA02</strain>
    </source>
</reference>
<gene>
    <name evidence="1" type="ORF">KC573_00200</name>
</gene>
<name>A0A955RWM5_UNCKA</name>
<reference evidence="1" key="1">
    <citation type="submission" date="2020-04" db="EMBL/GenBank/DDBJ databases">
        <authorList>
            <person name="Zhang T."/>
        </authorList>
    </citation>
    <scope>NUCLEOTIDE SEQUENCE</scope>
    <source>
        <strain evidence="1">HKST-UBA02</strain>
    </source>
</reference>
<sequence>NTVLYKKFYVVIPHIGKVLEQSESFLDPVYNIFGKEKKVEKKYSESQLDDAKRTFAQRTKEISWQFRRLGVGIRQLNTEELIRLYYEIYNPETAQNDGLKTDLMGYTTTMVQPNIA</sequence>
<accession>A0A955RWM5</accession>
<evidence type="ECO:0000313" key="1">
    <source>
        <dbReference type="EMBL" id="MCA9397227.1"/>
    </source>
</evidence>
<dbReference type="Proteomes" id="UP000699691">
    <property type="component" value="Unassembled WGS sequence"/>
</dbReference>
<dbReference type="AlphaFoldDB" id="A0A955RWM5"/>
<feature type="non-terminal residue" evidence="1">
    <location>
        <position position="1"/>
    </location>
</feature>
<comment type="caution">
    <text evidence="1">The sequence shown here is derived from an EMBL/GenBank/DDBJ whole genome shotgun (WGS) entry which is preliminary data.</text>
</comment>
<dbReference type="EMBL" id="JAGQKY010000004">
    <property type="protein sequence ID" value="MCA9397227.1"/>
    <property type="molecule type" value="Genomic_DNA"/>
</dbReference>
<evidence type="ECO:0000313" key="2">
    <source>
        <dbReference type="Proteomes" id="UP000699691"/>
    </source>
</evidence>
<protein>
    <submittedName>
        <fullName evidence="1">Uncharacterized protein</fullName>
    </submittedName>
</protein>